<comment type="caution">
    <text evidence="2">The sequence shown here is derived from an EMBL/GenBank/DDBJ whole genome shotgun (WGS) entry which is preliminary data.</text>
</comment>
<organism evidence="2 3">
    <name type="scientific">Sodaliphilus pleomorphus</name>
    <dbReference type="NCBI Taxonomy" id="2606626"/>
    <lineage>
        <taxon>Bacteria</taxon>
        <taxon>Pseudomonadati</taxon>
        <taxon>Bacteroidota</taxon>
        <taxon>Bacteroidia</taxon>
        <taxon>Bacteroidales</taxon>
        <taxon>Muribaculaceae</taxon>
        <taxon>Sodaliphilus</taxon>
    </lineage>
</organism>
<sequence length="581" mass="61605">MKQSYIFSALLLAMTVMPAWAQSSASLSNVDSQWGKLLVSSGVKTTTTGGQLVKGNDGSLYMLAAADTKTSADVVSMGDTPIANGTQNSSTSYNQNFVLSKLNASDGTPVWTVASVTGEVATTQQWAAATSDGGVIAAFSMRHTYGRLTDSIALVDATGDTTTVDWALETGATERYYRLAVMKVTADGAISWIRQIAVNHDPQPGATSDAYKKITPTGAYLYGMTVDSNDNIYLSGRVCTALTLTKADGSTVDITAHNVEGWSGDPQKSVGSLYIVKLDAQGNYLNSITSGGAATCEAMRGMKIKNNTLYVYGVIQGLAGTDITLGDKRVTMTGANTSWATANLSLDLDKVNFFKVYESTLSGSAINNPNMIVNDNDIYLMGQCKNAVDVEGTTVSTPSTRNAMLLKADAATGTLEAAITDATAFSSFFDAFEDQNQNIYLGYYTLNGALKLVKYDEATLTKQDEVQLFSNCATGQSLVVDGQNLYAMTRCKGSNLTSKAPAASAKAPFVVNATEYSCLISAYTLPFTASTAVKNVNAETTATEVIYYNLQGIASNEPQPGINIKVTTYSDGSREAVKMMK</sequence>
<dbReference type="EMBL" id="VULT01000002">
    <property type="protein sequence ID" value="MSS16464.1"/>
    <property type="molecule type" value="Genomic_DNA"/>
</dbReference>
<evidence type="ECO:0000313" key="3">
    <source>
        <dbReference type="Proteomes" id="UP000483362"/>
    </source>
</evidence>
<accession>A0A6L5XCJ6</accession>
<feature type="signal peptide" evidence="1">
    <location>
        <begin position="1"/>
        <end position="21"/>
    </location>
</feature>
<dbReference type="Proteomes" id="UP000483362">
    <property type="component" value="Unassembled WGS sequence"/>
</dbReference>
<evidence type="ECO:0000256" key="1">
    <source>
        <dbReference type="SAM" id="SignalP"/>
    </source>
</evidence>
<dbReference type="AlphaFoldDB" id="A0A6L5XCJ6"/>
<feature type="chain" id="PRO_5026812595" evidence="1">
    <location>
        <begin position="22"/>
        <end position="581"/>
    </location>
</feature>
<protein>
    <submittedName>
        <fullName evidence="2">Uncharacterized protein</fullName>
    </submittedName>
</protein>
<keyword evidence="1" id="KW-0732">Signal</keyword>
<evidence type="ECO:0000313" key="2">
    <source>
        <dbReference type="EMBL" id="MSS16464.1"/>
    </source>
</evidence>
<name>A0A6L5XCJ6_9BACT</name>
<reference evidence="2 3" key="1">
    <citation type="submission" date="2019-08" db="EMBL/GenBank/DDBJ databases">
        <title>In-depth cultivation of the pig gut microbiome towards novel bacterial diversity and tailored functional studies.</title>
        <authorList>
            <person name="Wylensek D."/>
            <person name="Hitch T.C.A."/>
            <person name="Clavel T."/>
        </authorList>
    </citation>
    <scope>NUCLEOTIDE SEQUENCE [LARGE SCALE GENOMIC DNA]</scope>
    <source>
        <strain evidence="2 3">Oil-RF-744-WCA-WT-10</strain>
    </source>
</reference>
<proteinExistence type="predicted"/>
<keyword evidence="3" id="KW-1185">Reference proteome</keyword>
<dbReference type="RefSeq" id="WP_154326964.1">
    <property type="nucleotide sequence ID" value="NZ_CP045696.1"/>
</dbReference>
<gene>
    <name evidence="2" type="ORF">FYJ29_01560</name>
</gene>